<dbReference type="Pfam" id="PF13503">
    <property type="entry name" value="DUF4123"/>
    <property type="match status" value="1"/>
</dbReference>
<sequence>MYFASEPCSTQAMTSQLLKKIGAQPELTWLAMMDGAFDHGKASISLVNERHALYDCDGMSDLLAASPFLIALTAQDESRLRLELAALARHRKERPMLSFISTPSQANAVNENFRLFANAVTEDGQEFLLRFADTRVLPGIPDALRQTYWDGMTGLLSEWIIIDRVGQLQSLPLNANRCPLQGSFQLSPVEFATLVTQGEPDAILDVIAETNPEALPGLDRAAIYEKVAGACAFAHEHGVRAFPDLVALAYLALLNDGKGLKMPKLSEMLLRLEWSDGNLINCLSDYVT</sequence>
<accession>A0A1I1WH58</accession>
<dbReference type="Proteomes" id="UP000198639">
    <property type="component" value="Unassembled WGS sequence"/>
</dbReference>
<dbReference type="OrthoDB" id="8587627at2"/>
<feature type="domain" description="DUF4123" evidence="1">
    <location>
        <begin position="48"/>
        <end position="146"/>
    </location>
</feature>
<gene>
    <name evidence="2" type="ORF">SAMN05216204_1473</name>
</gene>
<protein>
    <recommendedName>
        <fullName evidence="1">DUF4123 domain-containing protein</fullName>
    </recommendedName>
</protein>
<organism evidence="2 3">
    <name type="scientific">Massilia yuzhufengensis</name>
    <dbReference type="NCBI Taxonomy" id="1164594"/>
    <lineage>
        <taxon>Bacteria</taxon>
        <taxon>Pseudomonadati</taxon>
        <taxon>Pseudomonadota</taxon>
        <taxon>Betaproteobacteria</taxon>
        <taxon>Burkholderiales</taxon>
        <taxon>Oxalobacteraceae</taxon>
        <taxon>Telluria group</taxon>
        <taxon>Massilia</taxon>
    </lineage>
</organism>
<evidence type="ECO:0000313" key="2">
    <source>
        <dbReference type="EMBL" id="SFD93728.1"/>
    </source>
</evidence>
<dbReference type="STRING" id="1164594.SAMN05216204_1473"/>
<dbReference type="AlphaFoldDB" id="A0A1I1WH58"/>
<evidence type="ECO:0000313" key="3">
    <source>
        <dbReference type="Proteomes" id="UP000198639"/>
    </source>
</evidence>
<keyword evidence="3" id="KW-1185">Reference proteome</keyword>
<name>A0A1I1WH58_9BURK</name>
<evidence type="ECO:0000259" key="1">
    <source>
        <dbReference type="Pfam" id="PF13503"/>
    </source>
</evidence>
<proteinExistence type="predicted"/>
<reference evidence="3" key="1">
    <citation type="submission" date="2016-10" db="EMBL/GenBank/DDBJ databases">
        <authorList>
            <person name="Varghese N."/>
            <person name="Submissions S."/>
        </authorList>
    </citation>
    <scope>NUCLEOTIDE SEQUENCE [LARGE SCALE GENOMIC DNA]</scope>
    <source>
        <strain evidence="3">CGMCC 1.12041</strain>
    </source>
</reference>
<dbReference type="EMBL" id="FOLD01000047">
    <property type="protein sequence ID" value="SFD93728.1"/>
    <property type="molecule type" value="Genomic_DNA"/>
</dbReference>
<dbReference type="InterPro" id="IPR025391">
    <property type="entry name" value="DUF4123"/>
</dbReference>